<dbReference type="Gene3D" id="1.10.10.10">
    <property type="entry name" value="Winged helix-like DNA-binding domain superfamily/Winged helix DNA-binding domain"/>
    <property type="match status" value="1"/>
</dbReference>
<sequence>PTSAPDGAAAPHGAAAHHDGASRGDGSPPPDALSAREREVLALVGDGLSDDEIAARLVLSPHTVHRHVANIRAKLRQPSRAAAAAYAARRGLI</sequence>
<keyword evidence="2" id="KW-0238">DNA-binding</keyword>
<dbReference type="AlphaFoldDB" id="A0A9X3NCN4"/>
<dbReference type="Proteomes" id="UP001147653">
    <property type="component" value="Unassembled WGS sequence"/>
</dbReference>
<protein>
    <submittedName>
        <fullName evidence="6">Helix-turn-helix transcriptional regulator</fullName>
    </submittedName>
</protein>
<dbReference type="GO" id="GO:0003677">
    <property type="term" value="F:DNA binding"/>
    <property type="evidence" value="ECO:0007669"/>
    <property type="project" value="UniProtKB-KW"/>
</dbReference>
<dbReference type="SUPFAM" id="SSF46894">
    <property type="entry name" value="C-terminal effector domain of the bipartite response regulators"/>
    <property type="match status" value="1"/>
</dbReference>
<feature type="domain" description="HTH luxR-type" evidence="5">
    <location>
        <begin position="26"/>
        <end position="91"/>
    </location>
</feature>
<dbReference type="GO" id="GO:0006355">
    <property type="term" value="P:regulation of DNA-templated transcription"/>
    <property type="evidence" value="ECO:0007669"/>
    <property type="project" value="InterPro"/>
</dbReference>
<keyword evidence="3" id="KW-0804">Transcription</keyword>
<dbReference type="PANTHER" id="PTHR44688">
    <property type="entry name" value="DNA-BINDING TRANSCRIPTIONAL ACTIVATOR DEVR_DOSR"/>
    <property type="match status" value="1"/>
</dbReference>
<keyword evidence="1" id="KW-0805">Transcription regulation</keyword>
<dbReference type="RefSeq" id="WP_270028010.1">
    <property type="nucleotide sequence ID" value="NZ_JAPDDP010000057.1"/>
</dbReference>
<proteinExistence type="predicted"/>
<evidence type="ECO:0000256" key="3">
    <source>
        <dbReference type="ARBA" id="ARBA00023163"/>
    </source>
</evidence>
<organism evidence="6 7">
    <name type="scientific">Solirubrobacter phytolaccae</name>
    <dbReference type="NCBI Taxonomy" id="1404360"/>
    <lineage>
        <taxon>Bacteria</taxon>
        <taxon>Bacillati</taxon>
        <taxon>Actinomycetota</taxon>
        <taxon>Thermoleophilia</taxon>
        <taxon>Solirubrobacterales</taxon>
        <taxon>Solirubrobacteraceae</taxon>
        <taxon>Solirubrobacter</taxon>
    </lineage>
</organism>
<keyword evidence="7" id="KW-1185">Reference proteome</keyword>
<evidence type="ECO:0000256" key="4">
    <source>
        <dbReference type="SAM" id="MobiDB-lite"/>
    </source>
</evidence>
<evidence type="ECO:0000313" key="7">
    <source>
        <dbReference type="Proteomes" id="UP001147653"/>
    </source>
</evidence>
<evidence type="ECO:0000259" key="5">
    <source>
        <dbReference type="PROSITE" id="PS50043"/>
    </source>
</evidence>
<accession>A0A9X3NCN4</accession>
<evidence type="ECO:0000256" key="1">
    <source>
        <dbReference type="ARBA" id="ARBA00023015"/>
    </source>
</evidence>
<evidence type="ECO:0000313" key="6">
    <source>
        <dbReference type="EMBL" id="MDA0183616.1"/>
    </source>
</evidence>
<dbReference type="PANTHER" id="PTHR44688:SF16">
    <property type="entry name" value="DNA-BINDING TRANSCRIPTIONAL ACTIVATOR DEVR_DOSR"/>
    <property type="match status" value="1"/>
</dbReference>
<dbReference type="EMBL" id="JAPDDP010000057">
    <property type="protein sequence ID" value="MDA0183616.1"/>
    <property type="molecule type" value="Genomic_DNA"/>
</dbReference>
<dbReference type="Pfam" id="PF00196">
    <property type="entry name" value="GerE"/>
    <property type="match status" value="1"/>
</dbReference>
<reference evidence="6" key="1">
    <citation type="submission" date="2022-10" db="EMBL/GenBank/DDBJ databases">
        <title>The WGS of Solirubrobacter phytolaccae KCTC 29190.</title>
        <authorList>
            <person name="Jiang Z."/>
        </authorList>
    </citation>
    <scope>NUCLEOTIDE SEQUENCE</scope>
    <source>
        <strain evidence="6">KCTC 29190</strain>
    </source>
</reference>
<dbReference type="PRINTS" id="PR00038">
    <property type="entry name" value="HTHLUXR"/>
</dbReference>
<name>A0A9X3NCN4_9ACTN</name>
<feature type="non-terminal residue" evidence="6">
    <location>
        <position position="1"/>
    </location>
</feature>
<comment type="caution">
    <text evidence="6">The sequence shown here is derived from an EMBL/GenBank/DDBJ whole genome shotgun (WGS) entry which is preliminary data.</text>
</comment>
<feature type="compositionally biased region" description="Low complexity" evidence="4">
    <location>
        <begin position="1"/>
        <end position="14"/>
    </location>
</feature>
<feature type="region of interest" description="Disordered" evidence="4">
    <location>
        <begin position="1"/>
        <end position="34"/>
    </location>
</feature>
<dbReference type="CDD" id="cd06170">
    <property type="entry name" value="LuxR_C_like"/>
    <property type="match status" value="1"/>
</dbReference>
<dbReference type="InterPro" id="IPR016032">
    <property type="entry name" value="Sig_transdc_resp-reg_C-effctor"/>
</dbReference>
<dbReference type="SMART" id="SM00421">
    <property type="entry name" value="HTH_LUXR"/>
    <property type="match status" value="1"/>
</dbReference>
<dbReference type="InterPro" id="IPR000792">
    <property type="entry name" value="Tscrpt_reg_LuxR_C"/>
</dbReference>
<dbReference type="InterPro" id="IPR036388">
    <property type="entry name" value="WH-like_DNA-bd_sf"/>
</dbReference>
<evidence type="ECO:0000256" key="2">
    <source>
        <dbReference type="ARBA" id="ARBA00023125"/>
    </source>
</evidence>
<gene>
    <name evidence="6" type="ORF">OJ997_25125</name>
</gene>
<dbReference type="PROSITE" id="PS50043">
    <property type="entry name" value="HTH_LUXR_2"/>
    <property type="match status" value="1"/>
</dbReference>